<gene>
    <name evidence="5" type="ORF">COS61_02185</name>
</gene>
<evidence type="ECO:0000256" key="1">
    <source>
        <dbReference type="ARBA" id="ARBA00022679"/>
    </source>
</evidence>
<keyword evidence="2" id="KW-0548">Nucleotidyltransferase</keyword>
<keyword evidence="1" id="KW-0808">Transferase</keyword>
<evidence type="ECO:0000256" key="3">
    <source>
        <dbReference type="ARBA" id="ARBA00022705"/>
    </source>
</evidence>
<reference evidence="6" key="1">
    <citation type="submission" date="2017-09" db="EMBL/GenBank/DDBJ databases">
        <title>Depth-based differentiation of microbial function through sediment-hosted aquifers and enrichment of novel symbionts in the deep terrestrial subsurface.</title>
        <authorList>
            <person name="Probst A.J."/>
            <person name="Ladd B."/>
            <person name="Jarett J.K."/>
            <person name="Geller-Mcgrath D.E."/>
            <person name="Sieber C.M.K."/>
            <person name="Emerson J.B."/>
            <person name="Anantharaman K."/>
            <person name="Thomas B.C."/>
            <person name="Malmstrom R."/>
            <person name="Stieglmeier M."/>
            <person name="Klingl A."/>
            <person name="Woyke T."/>
            <person name="Ryan C.M."/>
            <person name="Banfield J.F."/>
        </authorList>
    </citation>
    <scope>NUCLEOTIDE SEQUENCE [LARGE SCALE GENOMIC DNA]</scope>
</reference>
<dbReference type="SUPFAM" id="SSF52540">
    <property type="entry name" value="P-loop containing nucleoside triphosphate hydrolases"/>
    <property type="match status" value="1"/>
</dbReference>
<evidence type="ECO:0000313" key="6">
    <source>
        <dbReference type="Proteomes" id="UP000228949"/>
    </source>
</evidence>
<dbReference type="GO" id="GO:0006261">
    <property type="term" value="P:DNA-templated DNA replication"/>
    <property type="evidence" value="ECO:0007669"/>
    <property type="project" value="TreeGrafter"/>
</dbReference>
<dbReference type="GO" id="GO:0003677">
    <property type="term" value="F:DNA binding"/>
    <property type="evidence" value="ECO:0007669"/>
    <property type="project" value="InterPro"/>
</dbReference>
<evidence type="ECO:0000256" key="2">
    <source>
        <dbReference type="ARBA" id="ARBA00022695"/>
    </source>
</evidence>
<organism evidence="5 6">
    <name type="scientific">Candidatus Wolfebacteria bacterium CG03_land_8_20_14_0_80_40_12</name>
    <dbReference type="NCBI Taxonomy" id="1975069"/>
    <lineage>
        <taxon>Bacteria</taxon>
        <taxon>Candidatus Wolfeibacteriota</taxon>
    </lineage>
</organism>
<keyword evidence="4" id="KW-0239">DNA-directed DNA polymerase</keyword>
<sequence>MIIYLHGPDSYRRQKEFNRIIEEYRQKHSNLSWDYFDLEHSAAEQEEFLRLKEFSSQQPLFGNKKLAVLKNIFEIDAKILKGFLKRYLNSEDFTILISENNLPPKELEFLSKKAFLVEEFEALKGEKWRFFIQKEAQRKKVNLTQKAIDFLAQAYFGDSWGLVNEVEKLSFFSKDSAIDVDDLKKVGDYGYKSPDIFGFINAVVRNDLSQKIIALEKLFVSQEEPVKVFNIFASLNRLPKDLIRRLADYDIMVKSGKLDYGEVLVDLAL</sequence>
<evidence type="ECO:0000256" key="4">
    <source>
        <dbReference type="ARBA" id="ARBA00022932"/>
    </source>
</evidence>
<protein>
    <submittedName>
        <fullName evidence="5">Uncharacterized protein</fullName>
    </submittedName>
</protein>
<dbReference type="PANTHER" id="PTHR34388:SF1">
    <property type="entry name" value="DNA POLYMERASE III SUBUNIT DELTA"/>
    <property type="match status" value="1"/>
</dbReference>
<dbReference type="EMBL" id="PEVJ01000053">
    <property type="protein sequence ID" value="PIU98288.1"/>
    <property type="molecule type" value="Genomic_DNA"/>
</dbReference>
<dbReference type="GO" id="GO:0009360">
    <property type="term" value="C:DNA polymerase III complex"/>
    <property type="evidence" value="ECO:0007669"/>
    <property type="project" value="TreeGrafter"/>
</dbReference>
<dbReference type="NCBIfam" id="TIGR01128">
    <property type="entry name" value="holA"/>
    <property type="match status" value="1"/>
</dbReference>
<dbReference type="Proteomes" id="UP000228949">
    <property type="component" value="Unassembled WGS sequence"/>
</dbReference>
<name>A0A2M7B583_9BACT</name>
<comment type="caution">
    <text evidence="5">The sequence shown here is derived from an EMBL/GenBank/DDBJ whole genome shotgun (WGS) entry which is preliminary data.</text>
</comment>
<dbReference type="InterPro" id="IPR027417">
    <property type="entry name" value="P-loop_NTPase"/>
</dbReference>
<dbReference type="PANTHER" id="PTHR34388">
    <property type="entry name" value="DNA POLYMERASE III SUBUNIT DELTA"/>
    <property type="match status" value="1"/>
</dbReference>
<accession>A0A2M7B583</accession>
<keyword evidence="3" id="KW-0235">DNA replication</keyword>
<dbReference type="InterPro" id="IPR005790">
    <property type="entry name" value="DNA_polIII_delta"/>
</dbReference>
<proteinExistence type="predicted"/>
<evidence type="ECO:0000313" key="5">
    <source>
        <dbReference type="EMBL" id="PIU98288.1"/>
    </source>
</evidence>
<dbReference type="Gene3D" id="1.10.8.60">
    <property type="match status" value="1"/>
</dbReference>
<dbReference type="GO" id="GO:0003887">
    <property type="term" value="F:DNA-directed DNA polymerase activity"/>
    <property type="evidence" value="ECO:0007669"/>
    <property type="project" value="UniProtKB-KW"/>
</dbReference>
<dbReference type="AlphaFoldDB" id="A0A2M7B583"/>